<dbReference type="GO" id="GO:0061579">
    <property type="term" value="F:N-acyl homoserine lactone synthase activity"/>
    <property type="evidence" value="ECO:0007669"/>
    <property type="project" value="UniProtKB-UniRule"/>
</dbReference>
<evidence type="ECO:0000256" key="7">
    <source>
        <dbReference type="ARBA" id="ARBA00048576"/>
    </source>
</evidence>
<sequence length="214" mass="24645">MFNIYSVNYASMSNEKSEDLFMLRKNTFKDRLQWAVDCSDGKEVDQFDNDKTNYIFGVENGMIICGTRMIDMKYQNMLNSTFSSFFNNVNIPEGNYIESTRFFVDKERTHSLLGRKFPVTMALFLSLINYAQQHHYDGILAVASHAMMHIIRTSGWNVTVLETGVSEKDEPVYLLLGHVDSESQRKLKAKIFSKYSTADETRLNDWPLAAEPSL</sequence>
<dbReference type="InterPro" id="IPR016181">
    <property type="entry name" value="Acyl_CoA_acyltransferase"/>
</dbReference>
<evidence type="ECO:0000256" key="4">
    <source>
        <dbReference type="ARBA" id="ARBA00022679"/>
    </source>
</evidence>
<organism evidence="10 11">
    <name type="scientific">Serratia fonticola</name>
    <dbReference type="NCBI Taxonomy" id="47917"/>
    <lineage>
        <taxon>Bacteria</taxon>
        <taxon>Pseudomonadati</taxon>
        <taxon>Pseudomonadota</taxon>
        <taxon>Gammaproteobacteria</taxon>
        <taxon>Enterobacterales</taxon>
        <taxon>Yersiniaceae</taxon>
        <taxon>Serratia</taxon>
    </lineage>
</organism>
<dbReference type="GO" id="GO:0007165">
    <property type="term" value="P:signal transduction"/>
    <property type="evidence" value="ECO:0007669"/>
    <property type="project" value="TreeGrafter"/>
</dbReference>
<dbReference type="Proteomes" id="UP000270487">
    <property type="component" value="Chromosome"/>
</dbReference>
<dbReference type="InterPro" id="IPR001690">
    <property type="entry name" value="Autoind_synthase"/>
</dbReference>
<evidence type="ECO:0000256" key="6">
    <source>
        <dbReference type="ARBA" id="ARBA00022929"/>
    </source>
</evidence>
<name>A0A0F7HGK7_SERFO</name>
<dbReference type="RefSeq" id="WP_021807856.1">
    <property type="nucleotide sequence ID" value="NZ_CAMISM010000036.1"/>
</dbReference>
<dbReference type="SUPFAM" id="SSF55729">
    <property type="entry name" value="Acyl-CoA N-acyltransferases (Nat)"/>
    <property type="match status" value="1"/>
</dbReference>
<proteinExistence type="inferred from homology"/>
<keyword evidence="4 9" id="KW-0808">Transferase</keyword>
<dbReference type="GeneID" id="30320740"/>
<keyword evidence="6 8" id="KW-0071">Autoinducer synthesis</keyword>
<evidence type="ECO:0000256" key="2">
    <source>
        <dbReference type="ARBA" id="ARBA00018768"/>
    </source>
</evidence>
<evidence type="ECO:0000256" key="9">
    <source>
        <dbReference type="RuleBase" id="RU361135"/>
    </source>
</evidence>
<dbReference type="Gene3D" id="3.40.630.30">
    <property type="match status" value="1"/>
</dbReference>
<dbReference type="Pfam" id="PF00765">
    <property type="entry name" value="Autoind_synth"/>
    <property type="match status" value="1"/>
</dbReference>
<evidence type="ECO:0000313" key="11">
    <source>
        <dbReference type="Proteomes" id="UP000270487"/>
    </source>
</evidence>
<dbReference type="PROSITE" id="PS00949">
    <property type="entry name" value="AUTOINDUCER_SYNTH_1"/>
    <property type="match status" value="1"/>
</dbReference>
<dbReference type="GO" id="GO:0009372">
    <property type="term" value="P:quorum sensing"/>
    <property type="evidence" value="ECO:0007669"/>
    <property type="project" value="UniProtKB-UniRule"/>
</dbReference>
<keyword evidence="3 8" id="KW-0673">Quorum sensing</keyword>
<dbReference type="AlphaFoldDB" id="A0A0F7HGK7"/>
<dbReference type="PANTHER" id="PTHR39322:SF1">
    <property type="entry name" value="ISOVALERYL-HOMOSERINE LACTONE SYNTHASE"/>
    <property type="match status" value="1"/>
</dbReference>
<evidence type="ECO:0000256" key="5">
    <source>
        <dbReference type="ARBA" id="ARBA00022691"/>
    </source>
</evidence>
<evidence type="ECO:0000256" key="8">
    <source>
        <dbReference type="PROSITE-ProRule" id="PRU00533"/>
    </source>
</evidence>
<dbReference type="EC" id="2.3.1.184" evidence="1 9"/>
<dbReference type="InterPro" id="IPR018311">
    <property type="entry name" value="Autoind_synth_CS"/>
</dbReference>
<dbReference type="PROSITE" id="PS51187">
    <property type="entry name" value="AUTOINDUCER_SYNTH_2"/>
    <property type="match status" value="1"/>
</dbReference>
<dbReference type="PRINTS" id="PR01549">
    <property type="entry name" value="AUTOINDCRSYN"/>
</dbReference>
<keyword evidence="10" id="KW-0012">Acyltransferase</keyword>
<dbReference type="EMBL" id="LR134492">
    <property type="protein sequence ID" value="VEI63166.1"/>
    <property type="molecule type" value="Genomic_DNA"/>
</dbReference>
<gene>
    <name evidence="10" type="primary">esaI_1</name>
    <name evidence="10" type="ORF">NCTC13193_00679</name>
</gene>
<protein>
    <recommendedName>
        <fullName evidence="2 9">Acyl-homoserine-lactone synthase</fullName>
        <ecNumber evidence="1 9">2.3.1.184</ecNumber>
    </recommendedName>
    <alternativeName>
        <fullName evidence="9">Autoinducer synthesis protein</fullName>
    </alternativeName>
</protein>
<evidence type="ECO:0000256" key="1">
    <source>
        <dbReference type="ARBA" id="ARBA00012340"/>
    </source>
</evidence>
<evidence type="ECO:0000256" key="3">
    <source>
        <dbReference type="ARBA" id="ARBA00022654"/>
    </source>
</evidence>
<dbReference type="KEGG" id="sfw:WN53_11230"/>
<dbReference type="PANTHER" id="PTHR39322">
    <property type="entry name" value="ACYL-HOMOSERINE-LACTONE SYNTHASE"/>
    <property type="match status" value="1"/>
</dbReference>
<dbReference type="STRING" id="47917.AV650_06450"/>
<reference evidence="10 11" key="1">
    <citation type="submission" date="2018-12" db="EMBL/GenBank/DDBJ databases">
        <authorList>
            <consortium name="Pathogen Informatics"/>
        </authorList>
    </citation>
    <scope>NUCLEOTIDE SEQUENCE [LARGE SCALE GENOMIC DNA]</scope>
    <source>
        <strain evidence="10 11">NCTC13193</strain>
    </source>
</reference>
<comment type="catalytic activity">
    <reaction evidence="7 9">
        <text>a fatty acyl-[ACP] + S-adenosyl-L-methionine = an N-acyl-L-homoserine lactone + S-methyl-5'-thioadenosine + holo-[ACP] + H(+)</text>
        <dbReference type="Rhea" id="RHEA:10096"/>
        <dbReference type="Rhea" id="RHEA-COMP:9685"/>
        <dbReference type="Rhea" id="RHEA-COMP:14125"/>
        <dbReference type="ChEBI" id="CHEBI:15378"/>
        <dbReference type="ChEBI" id="CHEBI:17509"/>
        <dbReference type="ChEBI" id="CHEBI:55474"/>
        <dbReference type="ChEBI" id="CHEBI:59789"/>
        <dbReference type="ChEBI" id="CHEBI:64479"/>
        <dbReference type="ChEBI" id="CHEBI:138651"/>
        <dbReference type="EC" id="2.3.1.184"/>
    </reaction>
</comment>
<dbReference type="SMR" id="A0A0F7HGK7"/>
<comment type="similarity">
    <text evidence="8 9">Belongs to the autoinducer synthase family.</text>
</comment>
<accession>A0A0F7HGK7</accession>
<keyword evidence="5 9" id="KW-0949">S-adenosyl-L-methionine</keyword>
<evidence type="ECO:0000313" key="10">
    <source>
        <dbReference type="EMBL" id="VEI63166.1"/>
    </source>
</evidence>